<accession>A0A368QH87</accession>
<sequence>MQPIQIILFCYRTGEKVRLSLFFLVNYESENNLRSKMRNSEDRRTACTNFQAFALNMTKGQSCLVKPLPNHVATGDIVPFPIAENMGRSHRRNRKGSTIRQ</sequence>
<organism evidence="1">
    <name type="scientific">Setaria italica</name>
    <name type="common">Foxtail millet</name>
    <name type="synonym">Panicum italicum</name>
    <dbReference type="NCBI Taxonomy" id="4555"/>
    <lineage>
        <taxon>Eukaryota</taxon>
        <taxon>Viridiplantae</taxon>
        <taxon>Streptophyta</taxon>
        <taxon>Embryophyta</taxon>
        <taxon>Tracheophyta</taxon>
        <taxon>Spermatophyta</taxon>
        <taxon>Magnoliopsida</taxon>
        <taxon>Liliopsida</taxon>
        <taxon>Poales</taxon>
        <taxon>Poaceae</taxon>
        <taxon>PACMAD clade</taxon>
        <taxon>Panicoideae</taxon>
        <taxon>Panicodae</taxon>
        <taxon>Paniceae</taxon>
        <taxon>Cenchrinae</taxon>
        <taxon>Setaria</taxon>
    </lineage>
</organism>
<dbReference type="EMBL" id="CM003530">
    <property type="protein sequence ID" value="RCV17164.1"/>
    <property type="molecule type" value="Genomic_DNA"/>
</dbReference>
<dbReference type="AlphaFoldDB" id="A0A368QH87"/>
<gene>
    <name evidence="1" type="ORF">SETIT_3G197700v2</name>
</gene>
<reference evidence="1" key="2">
    <citation type="submission" date="2015-07" db="EMBL/GenBank/DDBJ databases">
        <authorList>
            <person name="Noorani M."/>
        </authorList>
    </citation>
    <scope>NUCLEOTIDE SEQUENCE</scope>
    <source>
        <strain evidence="1">Yugu1</strain>
    </source>
</reference>
<proteinExistence type="predicted"/>
<reference evidence="1" key="1">
    <citation type="journal article" date="2012" name="Nat. Biotechnol.">
        <title>Reference genome sequence of the model plant Setaria.</title>
        <authorList>
            <person name="Bennetzen J.L."/>
            <person name="Schmutz J."/>
            <person name="Wang H."/>
            <person name="Percifield R."/>
            <person name="Hawkins J."/>
            <person name="Pontaroli A.C."/>
            <person name="Estep M."/>
            <person name="Feng L."/>
            <person name="Vaughn J.N."/>
            <person name="Grimwood J."/>
            <person name="Jenkins J."/>
            <person name="Barry K."/>
            <person name="Lindquist E."/>
            <person name="Hellsten U."/>
            <person name="Deshpande S."/>
            <person name="Wang X."/>
            <person name="Wu X."/>
            <person name="Mitros T."/>
            <person name="Triplett J."/>
            <person name="Yang X."/>
            <person name="Ye C.Y."/>
            <person name="Mauro-Herrera M."/>
            <person name="Wang L."/>
            <person name="Li P."/>
            <person name="Sharma M."/>
            <person name="Sharma R."/>
            <person name="Ronald P.C."/>
            <person name="Panaud O."/>
            <person name="Kellogg E.A."/>
            <person name="Brutnell T.P."/>
            <person name="Doust A.N."/>
            <person name="Tuskan G.A."/>
            <person name="Rokhsar D."/>
            <person name="Devos K.M."/>
        </authorList>
    </citation>
    <scope>NUCLEOTIDE SEQUENCE [LARGE SCALE GENOMIC DNA]</scope>
    <source>
        <strain evidence="1">Yugu1</strain>
    </source>
</reference>
<protein>
    <submittedName>
        <fullName evidence="1">Uncharacterized protein</fullName>
    </submittedName>
</protein>
<evidence type="ECO:0000313" key="1">
    <source>
        <dbReference type="EMBL" id="RCV17164.1"/>
    </source>
</evidence>
<name>A0A368QH87_SETIT</name>